<feature type="region of interest" description="Disordered" evidence="8">
    <location>
        <begin position="473"/>
        <end position="600"/>
    </location>
</feature>
<evidence type="ECO:0000256" key="2">
    <source>
        <dbReference type="ARBA" id="ARBA00022473"/>
    </source>
</evidence>
<evidence type="ECO:0000256" key="4">
    <source>
        <dbReference type="ARBA" id="ARBA00023015"/>
    </source>
</evidence>
<name>A0A251JUC4_MANES</name>
<evidence type="ECO:0008006" key="13">
    <source>
        <dbReference type="Google" id="ProtNLM"/>
    </source>
</evidence>
<reference evidence="11 12" key="1">
    <citation type="submission" date="2016-02" db="EMBL/GenBank/DDBJ databases">
        <title>WGS assembly of Manihot esculenta.</title>
        <authorList>
            <person name="Bredeson J.V."/>
            <person name="Prochnik S.E."/>
            <person name="Lyons J.B."/>
            <person name="Schmutz J."/>
            <person name="Grimwood J."/>
            <person name="Vrebalov J."/>
            <person name="Bart R.S."/>
            <person name="Amuge T."/>
            <person name="Ferguson M.E."/>
            <person name="Green R."/>
            <person name="Putnam N."/>
            <person name="Stites J."/>
            <person name="Rounsley S."/>
            <person name="Rokhsar D.S."/>
        </authorList>
    </citation>
    <scope>NUCLEOTIDE SEQUENCE [LARGE SCALE GENOMIC DNA]</scope>
    <source>
        <strain evidence="12">cv. AM560-2</strain>
        <tissue evidence="11">Leaf</tissue>
    </source>
</reference>
<feature type="compositionally biased region" description="Pro residues" evidence="8">
    <location>
        <begin position="1184"/>
        <end position="1240"/>
    </location>
</feature>
<dbReference type="SMART" id="SM00293">
    <property type="entry name" value="PWWP"/>
    <property type="match status" value="1"/>
</dbReference>
<dbReference type="InterPro" id="IPR008942">
    <property type="entry name" value="ENTH_VHS"/>
</dbReference>
<dbReference type="InterPro" id="IPR000313">
    <property type="entry name" value="PWWP_dom"/>
</dbReference>
<dbReference type="STRING" id="3983.A0A251JUC4"/>
<feature type="domain" description="PWWP" evidence="9">
    <location>
        <begin position="20"/>
        <end position="77"/>
    </location>
</feature>
<dbReference type="PANTHER" id="PTHR12550">
    <property type="entry name" value="HEPATOMA-DERIVED GROWTH FACTOR-RELATED"/>
    <property type="match status" value="1"/>
</dbReference>
<dbReference type="EMBL" id="CM004397">
    <property type="protein sequence ID" value="OAY37516.1"/>
    <property type="molecule type" value="Genomic_DNA"/>
</dbReference>
<feature type="compositionally biased region" description="Polar residues" evidence="8">
    <location>
        <begin position="635"/>
        <end position="650"/>
    </location>
</feature>
<dbReference type="Gene3D" id="1.25.40.90">
    <property type="match status" value="1"/>
</dbReference>
<feature type="compositionally biased region" description="Polar residues" evidence="8">
    <location>
        <begin position="439"/>
        <end position="450"/>
    </location>
</feature>
<evidence type="ECO:0000256" key="7">
    <source>
        <dbReference type="ARBA" id="ARBA00023242"/>
    </source>
</evidence>
<feature type="region of interest" description="Disordered" evidence="8">
    <location>
        <begin position="268"/>
        <end position="315"/>
    </location>
</feature>
<evidence type="ECO:0000256" key="8">
    <source>
        <dbReference type="SAM" id="MobiDB-lite"/>
    </source>
</evidence>
<dbReference type="Gramene" id="Manes.11G107600.3.v8.1">
    <property type="protein sequence ID" value="Manes.11G107600.3.v8.1.CDS"/>
    <property type="gene ID" value="Manes.11G107600.v8.1"/>
</dbReference>
<feature type="compositionally biased region" description="Polar residues" evidence="8">
    <location>
        <begin position="694"/>
        <end position="709"/>
    </location>
</feature>
<protein>
    <recommendedName>
        <fullName evidence="13">CID domain-containing protein</fullName>
    </recommendedName>
</protein>
<feature type="compositionally biased region" description="Polar residues" evidence="8">
    <location>
        <begin position="396"/>
        <end position="413"/>
    </location>
</feature>
<feature type="region of interest" description="Disordered" evidence="8">
    <location>
        <begin position="136"/>
        <end position="163"/>
    </location>
</feature>
<dbReference type="PROSITE" id="PS51391">
    <property type="entry name" value="CID"/>
    <property type="match status" value="1"/>
</dbReference>
<evidence type="ECO:0000259" key="10">
    <source>
        <dbReference type="PROSITE" id="PS51391"/>
    </source>
</evidence>
<dbReference type="FunFam" id="1.25.40.90:FF:000037">
    <property type="entry name" value="Enhancer of ag-4 2"/>
    <property type="match status" value="1"/>
</dbReference>
<evidence type="ECO:0000256" key="5">
    <source>
        <dbReference type="ARBA" id="ARBA00023089"/>
    </source>
</evidence>
<dbReference type="InterPro" id="IPR006569">
    <property type="entry name" value="CID_dom"/>
</dbReference>
<dbReference type="SMART" id="SM00582">
    <property type="entry name" value="RPR"/>
    <property type="match status" value="1"/>
</dbReference>
<evidence type="ECO:0000313" key="11">
    <source>
        <dbReference type="EMBL" id="OAY37516.1"/>
    </source>
</evidence>
<keyword evidence="4" id="KW-0805">Transcription regulation</keyword>
<keyword evidence="5" id="KW-0287">Flowering</keyword>
<sequence>MAPGRKKGANKAKAKNQLSLGDLVLAKVKGFPAWPAKISRPEDWDRAPDPKKYFVQFFGTEEIAFVAPTDIQVFTSELMNKLSARCQGKTKYFAQAVKEISAAFQELQKEKSSGIRGTDRAARGCDAASVDGIEDEMVLESNNDLGTSGTKRETGDEEGDFGSKLKHCSHRLSQTEYDLRPSVSADVNDNSFISLEEKVKISNGEQMQVVLSTSCLDDPSHAKDGESGDVHEDVTCAKSPGIAERAWANGHKSKSMAMETKRKPEVAIKGHKNNSPGSCVTFLPDNGKEEKDGMKEKNASGGTISGFSPDAIKPVSEDVKSDFEIRQKKANEHEKGKKSSMVPDCMQENILNSIDEISDKKKRAQSALGKASEALHPVKRPKHLGVGDAAAKESITESVRSDSPSSNAVNQSKSQEKREILLALGAQTGKGKFGGSAQVAKNKSDVSSRTGKVKPDVSIQMCKAKSDVATLAGKVKSDASAQMSKAKSDVSAQAGKVKSDVSSDEAVLPVSKRRRRAMEAMSDSASLNSNDKTEKGSVELKIDSTSNNARVPVNQVPKRRRAVCLYDDDDDEGEEPKTPIHGGSTKSDRALPSVLDTSTRTDPCFVGSINNQQGSSVNVQASVEGSVRFEKSSSRELSSQLRDESLSPSRLKSVKRPDTCDSKLMLSSPKRSPHSLPVTRPAVEQHKASKPLSKASNGSSLKKAQSGSTKVLGLVPDSLHSSQNNVMSQRNRPSISGERPKNTPKARMSEPAVLTEPSTEQEGGTEGRDIALVDSKTPDSVMSMKHLIAAAQAKRREAHSQHFSLGNHNSFISISDPQGISPTPSSVQPFLSGTSTALHIDLQGFQQRTNVVSPSTHGHQSASHNQVEAEEIDEQRVSSGHRGVGGSLSGGTEAAVARDAFEGMIETLSRTKESIGRATRLAIDCAKYGIANEVVELLIRKLETEPSSHRKVDLFFLVDSITQCSHNQKGIAGASYIPTVQAALPRLLGGAAPPGTGSRENRRQCLKVLRLWLERKILPDSVLRRCMDDIGGSHDDSSAGLSLRRPSRAERAVDDPIREMEGMLVDEYGSNATFQLPGFLCSNVFEDEDEEDGLPGSSLKEDGDVPSLEETPRTLVESETCTVTPNDRRHCILEDVDGELEMEDVSGHQKDEKQLFTSSFEVDAPQHCSDAFLEPAVTESIELPPLPEGSPPLPPDSPPPPPPLPPSPPPLPPPPPPTSPSPPPPPPSQPPPPPVPPLGPPQSLAPQQLALTQPTLVSQPILPSVSSFQSSPQLAYPQTVTHEYCSTSSGNQLAQMSGNIHGNHMDAGVKNELFTQQSPRFTPTAVCSSREPSGYNPSRQLDYGHNDLYSNNQPSQQNPHFQTGNVPFSQRPLHPALPQTASGQFSFAKPAIQQHPQPAMQQHPQPMQQHPQHPFPHPYAIHSHPDERRRVVGDELWRMPSSEFNIDNQHGTWMSGRNPSHSAPSFGQEGYFRPPLERPPTNNMGFQPNNLPAGAPIPGHGVSHMVPCRPDMSALNCWRPA</sequence>
<keyword evidence="6" id="KW-0804">Transcription</keyword>
<feature type="compositionally biased region" description="Polar residues" evidence="8">
    <location>
        <begin position="1322"/>
        <end position="1339"/>
    </location>
</feature>
<organism evidence="11 12">
    <name type="scientific">Manihot esculenta</name>
    <name type="common">Cassava</name>
    <name type="synonym">Jatropha manihot</name>
    <dbReference type="NCBI Taxonomy" id="3983"/>
    <lineage>
        <taxon>Eukaryota</taxon>
        <taxon>Viridiplantae</taxon>
        <taxon>Streptophyta</taxon>
        <taxon>Embryophyta</taxon>
        <taxon>Tracheophyta</taxon>
        <taxon>Spermatophyta</taxon>
        <taxon>Magnoliopsida</taxon>
        <taxon>eudicotyledons</taxon>
        <taxon>Gunneridae</taxon>
        <taxon>Pentapetalae</taxon>
        <taxon>rosids</taxon>
        <taxon>fabids</taxon>
        <taxon>Malpighiales</taxon>
        <taxon>Euphorbiaceae</taxon>
        <taxon>Crotonoideae</taxon>
        <taxon>Manihoteae</taxon>
        <taxon>Manihot</taxon>
    </lineage>
</organism>
<keyword evidence="2" id="KW-0217">Developmental protein</keyword>
<feature type="region of interest" description="Disordered" evidence="8">
    <location>
        <begin position="1088"/>
        <end position="1117"/>
    </location>
</feature>
<dbReference type="Gene3D" id="2.30.30.140">
    <property type="match status" value="1"/>
</dbReference>
<feature type="region of interest" description="Disordered" evidence="8">
    <location>
        <begin position="1322"/>
        <end position="1380"/>
    </location>
</feature>
<dbReference type="Proteomes" id="UP000091857">
    <property type="component" value="Chromosome 11"/>
</dbReference>
<dbReference type="EMBL" id="CM004397">
    <property type="protein sequence ID" value="OAY37515.1"/>
    <property type="molecule type" value="Genomic_DNA"/>
</dbReference>
<feature type="compositionally biased region" description="Low complexity" evidence="8">
    <location>
        <begin position="1392"/>
        <end position="1412"/>
    </location>
</feature>
<feature type="compositionally biased region" description="Polar residues" evidence="8">
    <location>
        <begin position="140"/>
        <end position="149"/>
    </location>
</feature>
<dbReference type="GO" id="GO:0009908">
    <property type="term" value="P:flower development"/>
    <property type="evidence" value="ECO:0007669"/>
    <property type="project" value="UniProtKB-KW"/>
</dbReference>
<dbReference type="PROSITE" id="PS50812">
    <property type="entry name" value="PWWP"/>
    <property type="match status" value="1"/>
</dbReference>
<keyword evidence="12" id="KW-1185">Reference proteome</keyword>
<dbReference type="SUPFAM" id="SSF63748">
    <property type="entry name" value="Tudor/PWWP/MBT"/>
    <property type="match status" value="1"/>
</dbReference>
<feature type="region of interest" description="Disordered" evidence="8">
    <location>
        <begin position="630"/>
        <end position="769"/>
    </location>
</feature>
<dbReference type="GO" id="GO:0006397">
    <property type="term" value="P:mRNA processing"/>
    <property type="evidence" value="ECO:0007669"/>
    <property type="project" value="UniProtKB-KW"/>
</dbReference>
<evidence type="ECO:0000256" key="3">
    <source>
        <dbReference type="ARBA" id="ARBA00022664"/>
    </source>
</evidence>
<gene>
    <name evidence="11" type="ORF">MANES_11G107600</name>
</gene>
<feature type="domain" description="CID" evidence="10">
    <location>
        <begin position="893"/>
        <end position="1034"/>
    </location>
</feature>
<proteinExistence type="predicted"/>
<evidence type="ECO:0000256" key="6">
    <source>
        <dbReference type="ARBA" id="ARBA00023163"/>
    </source>
</evidence>
<dbReference type="Pfam" id="PF04818">
    <property type="entry name" value="CID"/>
    <property type="match status" value="1"/>
</dbReference>
<feature type="compositionally biased region" description="Basic and acidic residues" evidence="8">
    <location>
        <begin position="286"/>
        <end position="298"/>
    </location>
</feature>
<dbReference type="PANTHER" id="PTHR12550:SF70">
    <property type="entry name" value="JIL-1 ANCHORING AND STABILIZING PROTEIN, ISOFORM A"/>
    <property type="match status" value="1"/>
</dbReference>
<dbReference type="OrthoDB" id="62853at2759"/>
<feature type="region of interest" description="Disordered" evidence="8">
    <location>
        <begin position="1182"/>
        <end position="1245"/>
    </location>
</feature>
<dbReference type="Pfam" id="PF00855">
    <property type="entry name" value="PWWP"/>
    <property type="match status" value="1"/>
</dbReference>
<keyword evidence="7" id="KW-0539">Nucleus</keyword>
<comment type="subcellular location">
    <subcellularLocation>
        <location evidence="1">Nucleus</location>
    </subcellularLocation>
</comment>
<feature type="compositionally biased region" description="Basic and acidic residues" evidence="8">
    <location>
        <begin position="531"/>
        <end position="542"/>
    </location>
</feature>
<dbReference type="Gramene" id="Manes.11G107600.4.v8.1">
    <property type="protein sequence ID" value="Manes.11G107600.4.v8.1.CDS"/>
    <property type="gene ID" value="Manes.11G107600.v8.1"/>
</dbReference>
<evidence type="ECO:0000313" key="12">
    <source>
        <dbReference type="Proteomes" id="UP000091857"/>
    </source>
</evidence>
<feature type="region of interest" description="Disordered" evidence="8">
    <location>
        <begin position="353"/>
        <end position="455"/>
    </location>
</feature>
<feature type="compositionally biased region" description="Polar residues" evidence="8">
    <location>
        <begin position="719"/>
        <end position="734"/>
    </location>
</feature>
<evidence type="ECO:0000259" key="9">
    <source>
        <dbReference type="PROSITE" id="PS50812"/>
    </source>
</evidence>
<accession>A0A251JUC4</accession>
<evidence type="ECO:0000256" key="1">
    <source>
        <dbReference type="ARBA" id="ARBA00004123"/>
    </source>
</evidence>
<dbReference type="GO" id="GO:0006338">
    <property type="term" value="P:chromatin remodeling"/>
    <property type="evidence" value="ECO:0000318"/>
    <property type="project" value="GO_Central"/>
</dbReference>
<keyword evidence="3" id="KW-0507">mRNA processing</keyword>
<feature type="region of interest" description="Disordered" evidence="8">
    <location>
        <begin position="1392"/>
        <end position="1417"/>
    </location>
</feature>
<feature type="compositionally biased region" description="Polar residues" evidence="8">
    <location>
        <begin position="1348"/>
        <end position="1368"/>
    </location>
</feature>
<dbReference type="GO" id="GO:0005634">
    <property type="term" value="C:nucleus"/>
    <property type="evidence" value="ECO:0000318"/>
    <property type="project" value="GO_Central"/>
</dbReference>